<name>A0A9K3NTH8_HELAN</name>
<accession>A0A9K3NTH8</accession>
<dbReference type="AlphaFoldDB" id="A0A9K3NTH8"/>
<keyword evidence="3" id="KW-1185">Reference proteome</keyword>
<keyword evidence="1" id="KW-1133">Transmembrane helix</keyword>
<gene>
    <name evidence="2" type="ORF">HanXRQr2_Chr04g0180621</name>
</gene>
<protein>
    <submittedName>
        <fullName evidence="2">Uncharacterized protein</fullName>
    </submittedName>
</protein>
<proteinExistence type="predicted"/>
<evidence type="ECO:0000256" key="1">
    <source>
        <dbReference type="SAM" id="Phobius"/>
    </source>
</evidence>
<reference evidence="2" key="2">
    <citation type="submission" date="2020-06" db="EMBL/GenBank/DDBJ databases">
        <title>Helianthus annuus Genome sequencing and assembly Release 2.</title>
        <authorList>
            <person name="Gouzy J."/>
            <person name="Langlade N."/>
            <person name="Munos S."/>
        </authorList>
    </citation>
    <scope>NUCLEOTIDE SEQUENCE</scope>
    <source>
        <tissue evidence="2">Leaves</tissue>
    </source>
</reference>
<sequence>MDGFISRCIWMNLVGVYKVHRGLDLLFRLNYYFFVYVYVFLSKCRLGMSLVQNRYRYRKNRYRKSSKVGTGTGTEYTWFGTVRYRCDTGI</sequence>
<comment type="caution">
    <text evidence="2">The sequence shown here is derived from an EMBL/GenBank/DDBJ whole genome shotgun (WGS) entry which is preliminary data.</text>
</comment>
<keyword evidence="1" id="KW-0472">Membrane</keyword>
<dbReference type="Proteomes" id="UP000215914">
    <property type="component" value="Unassembled WGS sequence"/>
</dbReference>
<reference evidence="2" key="1">
    <citation type="journal article" date="2017" name="Nature">
        <title>The sunflower genome provides insights into oil metabolism, flowering and Asterid evolution.</title>
        <authorList>
            <person name="Badouin H."/>
            <person name="Gouzy J."/>
            <person name="Grassa C.J."/>
            <person name="Murat F."/>
            <person name="Staton S.E."/>
            <person name="Cottret L."/>
            <person name="Lelandais-Briere C."/>
            <person name="Owens G.L."/>
            <person name="Carrere S."/>
            <person name="Mayjonade B."/>
            <person name="Legrand L."/>
            <person name="Gill N."/>
            <person name="Kane N.C."/>
            <person name="Bowers J.E."/>
            <person name="Hubner S."/>
            <person name="Bellec A."/>
            <person name="Berard A."/>
            <person name="Berges H."/>
            <person name="Blanchet N."/>
            <person name="Boniface M.C."/>
            <person name="Brunel D."/>
            <person name="Catrice O."/>
            <person name="Chaidir N."/>
            <person name="Claudel C."/>
            <person name="Donnadieu C."/>
            <person name="Faraut T."/>
            <person name="Fievet G."/>
            <person name="Helmstetter N."/>
            <person name="King M."/>
            <person name="Knapp S.J."/>
            <person name="Lai Z."/>
            <person name="Le Paslier M.C."/>
            <person name="Lippi Y."/>
            <person name="Lorenzon L."/>
            <person name="Mandel J.R."/>
            <person name="Marage G."/>
            <person name="Marchand G."/>
            <person name="Marquand E."/>
            <person name="Bret-Mestries E."/>
            <person name="Morien E."/>
            <person name="Nambeesan S."/>
            <person name="Nguyen T."/>
            <person name="Pegot-Espagnet P."/>
            <person name="Pouilly N."/>
            <person name="Raftis F."/>
            <person name="Sallet E."/>
            <person name="Schiex T."/>
            <person name="Thomas J."/>
            <person name="Vandecasteele C."/>
            <person name="Vares D."/>
            <person name="Vear F."/>
            <person name="Vautrin S."/>
            <person name="Crespi M."/>
            <person name="Mangin B."/>
            <person name="Burke J.M."/>
            <person name="Salse J."/>
            <person name="Munos S."/>
            <person name="Vincourt P."/>
            <person name="Rieseberg L.H."/>
            <person name="Langlade N.B."/>
        </authorList>
    </citation>
    <scope>NUCLEOTIDE SEQUENCE</scope>
    <source>
        <tissue evidence="2">Leaves</tissue>
    </source>
</reference>
<evidence type="ECO:0000313" key="2">
    <source>
        <dbReference type="EMBL" id="KAF5811370.1"/>
    </source>
</evidence>
<dbReference type="EMBL" id="MNCJ02000319">
    <property type="protein sequence ID" value="KAF5811370.1"/>
    <property type="molecule type" value="Genomic_DNA"/>
</dbReference>
<organism evidence="2 3">
    <name type="scientific">Helianthus annuus</name>
    <name type="common">Common sunflower</name>
    <dbReference type="NCBI Taxonomy" id="4232"/>
    <lineage>
        <taxon>Eukaryota</taxon>
        <taxon>Viridiplantae</taxon>
        <taxon>Streptophyta</taxon>
        <taxon>Embryophyta</taxon>
        <taxon>Tracheophyta</taxon>
        <taxon>Spermatophyta</taxon>
        <taxon>Magnoliopsida</taxon>
        <taxon>eudicotyledons</taxon>
        <taxon>Gunneridae</taxon>
        <taxon>Pentapetalae</taxon>
        <taxon>asterids</taxon>
        <taxon>campanulids</taxon>
        <taxon>Asterales</taxon>
        <taxon>Asteraceae</taxon>
        <taxon>Asteroideae</taxon>
        <taxon>Heliantheae alliance</taxon>
        <taxon>Heliantheae</taxon>
        <taxon>Helianthus</taxon>
    </lineage>
</organism>
<feature type="transmembrane region" description="Helical" evidence="1">
    <location>
        <begin position="31"/>
        <end position="51"/>
    </location>
</feature>
<evidence type="ECO:0000313" key="3">
    <source>
        <dbReference type="Proteomes" id="UP000215914"/>
    </source>
</evidence>
<dbReference type="Gramene" id="mRNA:HanXRQr2_Chr04g0180621">
    <property type="protein sequence ID" value="CDS:HanXRQr2_Chr04g0180621.1"/>
    <property type="gene ID" value="HanXRQr2_Chr04g0180621"/>
</dbReference>
<keyword evidence="1" id="KW-0812">Transmembrane</keyword>